<dbReference type="EMBL" id="JAUSRB010000001">
    <property type="protein sequence ID" value="MDP9861398.1"/>
    <property type="molecule type" value="Genomic_DNA"/>
</dbReference>
<comment type="caution">
    <text evidence="2">The sequence shown here is derived from an EMBL/GenBank/DDBJ whole genome shotgun (WGS) entry which is preliminary data.</text>
</comment>
<keyword evidence="2" id="KW-0808">Transferase</keyword>
<dbReference type="InterPro" id="IPR029044">
    <property type="entry name" value="Nucleotide-diphossugar_trans"/>
</dbReference>
<keyword evidence="3" id="KW-1185">Reference proteome</keyword>
<dbReference type="Proteomes" id="UP001230426">
    <property type="component" value="Unassembled WGS sequence"/>
</dbReference>
<gene>
    <name evidence="2" type="ORF">J2S55_000657</name>
</gene>
<dbReference type="EC" id="2.7.7.24" evidence="2"/>
<dbReference type="Pfam" id="PF00483">
    <property type="entry name" value="NTP_transferase"/>
    <property type="match status" value="1"/>
</dbReference>
<evidence type="ECO:0000313" key="2">
    <source>
        <dbReference type="EMBL" id="MDP9861398.1"/>
    </source>
</evidence>
<sequence>MKALVLAGWARARLRPLSHTAQRQLLPVANQPVLFLGLEAIRKAGISEAAIVVDRDDRVVREAVGTGATFGLDVSYIYQDTPRGLAHCVLIARDFLQDDDFLVHLADNVILRGFDGLLTDFRLRDRPDAMVMIGQAPGSGGHGVARVDGSGNVTGLAEGPGRAGEQALVGAYVFTPAIHQAILCTKPTWRREREITHAVSWLIGNGGTVLAHTADGYWRDTASVDDLLDCNREVLAGIEPVIRGDVDSGSELIGPVMVDAGASVRRSRVVGPAVIGVGATVVDSAIGPHTSIGADCDIQTSTIEASIVLQGASLRGVGPVRASVIGRDARVWAEPGGSRLVLGDHSQVSLQQCVHSGPQTEVAL</sequence>
<dbReference type="Gene3D" id="3.90.550.10">
    <property type="entry name" value="Spore Coat Polysaccharide Biosynthesis Protein SpsA, Chain A"/>
    <property type="match status" value="1"/>
</dbReference>
<proteinExistence type="predicted"/>
<organism evidence="2 3">
    <name type="scientific">Streptosporangium brasiliense</name>
    <dbReference type="NCBI Taxonomy" id="47480"/>
    <lineage>
        <taxon>Bacteria</taxon>
        <taxon>Bacillati</taxon>
        <taxon>Actinomycetota</taxon>
        <taxon>Actinomycetes</taxon>
        <taxon>Streptosporangiales</taxon>
        <taxon>Streptosporangiaceae</taxon>
        <taxon>Streptosporangium</taxon>
    </lineage>
</organism>
<accession>A0ABT9QWP9</accession>
<dbReference type="SUPFAM" id="SSF53448">
    <property type="entry name" value="Nucleotide-diphospho-sugar transferases"/>
    <property type="match status" value="1"/>
</dbReference>
<dbReference type="GO" id="GO:0008879">
    <property type="term" value="F:glucose-1-phosphate thymidylyltransferase activity"/>
    <property type="evidence" value="ECO:0007669"/>
    <property type="project" value="UniProtKB-EC"/>
</dbReference>
<dbReference type="PANTHER" id="PTHR42883:SF2">
    <property type="entry name" value="THYMIDYLYLTRANSFERASE"/>
    <property type="match status" value="1"/>
</dbReference>
<dbReference type="RefSeq" id="WP_306857167.1">
    <property type="nucleotide sequence ID" value="NZ_JAUSRB010000001.1"/>
</dbReference>
<dbReference type="InterPro" id="IPR005835">
    <property type="entry name" value="NTP_transferase_dom"/>
</dbReference>
<name>A0ABT9QWP9_9ACTN</name>
<evidence type="ECO:0000259" key="1">
    <source>
        <dbReference type="Pfam" id="PF00483"/>
    </source>
</evidence>
<protein>
    <submittedName>
        <fullName evidence="2">Glucose-1-phosphate thymidylyltransferase</fullName>
        <ecNumber evidence="2">2.7.7.24</ecNumber>
    </submittedName>
</protein>
<reference evidence="2 3" key="1">
    <citation type="submission" date="2023-07" db="EMBL/GenBank/DDBJ databases">
        <title>Sequencing the genomes of 1000 actinobacteria strains.</title>
        <authorList>
            <person name="Klenk H.-P."/>
        </authorList>
    </citation>
    <scope>NUCLEOTIDE SEQUENCE [LARGE SCALE GENOMIC DNA]</scope>
    <source>
        <strain evidence="2 3">DSM 44109</strain>
    </source>
</reference>
<keyword evidence="2" id="KW-0548">Nucleotidyltransferase</keyword>
<dbReference type="PANTHER" id="PTHR42883">
    <property type="entry name" value="GLUCOSE-1-PHOSPHATE THYMIDYLTRANSFERASE"/>
    <property type="match status" value="1"/>
</dbReference>
<feature type="domain" description="Nucleotidyl transferase" evidence="1">
    <location>
        <begin position="2"/>
        <end position="235"/>
    </location>
</feature>
<evidence type="ECO:0000313" key="3">
    <source>
        <dbReference type="Proteomes" id="UP001230426"/>
    </source>
</evidence>